<dbReference type="EMBL" id="JACOPO010000008">
    <property type="protein sequence ID" value="MBC5723392.1"/>
    <property type="molecule type" value="Genomic_DNA"/>
</dbReference>
<evidence type="ECO:0000256" key="1">
    <source>
        <dbReference type="ARBA" id="ARBA00004453"/>
    </source>
</evidence>
<keyword evidence="4" id="KW-0238">DNA-binding</keyword>
<dbReference type="RefSeq" id="WP_147572562.1">
    <property type="nucleotide sequence ID" value="NZ_JACOPO010000008.1"/>
</dbReference>
<dbReference type="GO" id="GO:0005694">
    <property type="term" value="C:chromosome"/>
    <property type="evidence" value="ECO:0007669"/>
    <property type="project" value="TreeGrafter"/>
</dbReference>
<dbReference type="Pfam" id="PF17762">
    <property type="entry name" value="HTH_ParB"/>
    <property type="match status" value="1"/>
</dbReference>
<accession>A0A8J6JBG7</accession>
<dbReference type="InterPro" id="IPR003115">
    <property type="entry name" value="ParB_N"/>
</dbReference>
<dbReference type="FunFam" id="3.90.1530.30:FF:000001">
    <property type="entry name" value="Chromosome partitioning protein ParB"/>
    <property type="match status" value="1"/>
</dbReference>
<dbReference type="InterPro" id="IPR057240">
    <property type="entry name" value="ParB_dimer_C"/>
</dbReference>
<dbReference type="GO" id="GO:0003677">
    <property type="term" value="F:DNA binding"/>
    <property type="evidence" value="ECO:0007669"/>
    <property type="project" value="UniProtKB-KW"/>
</dbReference>
<dbReference type="Gene3D" id="3.90.1530.30">
    <property type="match status" value="1"/>
</dbReference>
<dbReference type="SUPFAM" id="SSF110849">
    <property type="entry name" value="ParB/Sulfiredoxin"/>
    <property type="match status" value="1"/>
</dbReference>
<keyword evidence="3" id="KW-0159">Chromosome partition</keyword>
<dbReference type="GO" id="GO:0009295">
    <property type="term" value="C:nucleoid"/>
    <property type="evidence" value="ECO:0007669"/>
    <property type="project" value="UniProtKB-SubCell"/>
</dbReference>
<name>A0A8J6JBG7_9FIRM</name>
<evidence type="ECO:0000313" key="7">
    <source>
        <dbReference type="Proteomes" id="UP000628736"/>
    </source>
</evidence>
<comment type="similarity">
    <text evidence="2">Belongs to the ParB family.</text>
</comment>
<evidence type="ECO:0000313" key="6">
    <source>
        <dbReference type="EMBL" id="MBC5723392.1"/>
    </source>
</evidence>
<organism evidence="6 7">
    <name type="scientific">Flintibacter hominis</name>
    <dbReference type="NCBI Taxonomy" id="2763048"/>
    <lineage>
        <taxon>Bacteria</taxon>
        <taxon>Bacillati</taxon>
        <taxon>Bacillota</taxon>
        <taxon>Clostridia</taxon>
        <taxon>Eubacteriales</taxon>
        <taxon>Flintibacter</taxon>
    </lineage>
</organism>
<dbReference type="SUPFAM" id="SSF109709">
    <property type="entry name" value="KorB DNA-binding domain-like"/>
    <property type="match status" value="1"/>
</dbReference>
<dbReference type="PANTHER" id="PTHR33375">
    <property type="entry name" value="CHROMOSOME-PARTITIONING PROTEIN PARB-RELATED"/>
    <property type="match status" value="1"/>
</dbReference>
<reference evidence="6" key="1">
    <citation type="submission" date="2020-08" db="EMBL/GenBank/DDBJ databases">
        <title>Genome public.</title>
        <authorList>
            <person name="Liu C."/>
            <person name="Sun Q."/>
        </authorList>
    </citation>
    <scope>NUCLEOTIDE SEQUENCE</scope>
    <source>
        <strain evidence="6">NSJ-23</strain>
    </source>
</reference>
<dbReference type="SMART" id="SM00470">
    <property type="entry name" value="ParB"/>
    <property type="match status" value="1"/>
</dbReference>
<protein>
    <submittedName>
        <fullName evidence="6">ParB/RepB/Spo0J family partition protein</fullName>
    </submittedName>
</protein>
<keyword evidence="7" id="KW-1185">Reference proteome</keyword>
<sequence length="297" mass="32321">MAKRTKELGLGRGLNALLGDPDLQPQGEGSVSLPISQVEPGLNQPRKRFDEAALADLTESIRVHGIIQPLTVRRLSSGYYQIIAGERRWRAAKAAGLAEVPAVIIEADDRKVMELGLIENLQREDLNPAEEARGYQVLMDEYGLTQEQVAQQMGKSRPAIANTLRLLALPDEVLALLEEGILSAGHARAILGAPTAAIQKEAAQRVAEGQLSVRQTEALVKALQKERNEKPKAVGPDLSLYLGDLEKDLSGRLGRKVKIAHKGKKGRIELEYYDDQDLEALLTLLQSLHREGGGGNG</sequence>
<evidence type="ECO:0000259" key="5">
    <source>
        <dbReference type="SMART" id="SM00470"/>
    </source>
</evidence>
<feature type="domain" description="ParB-like N-terminal" evidence="5">
    <location>
        <begin position="31"/>
        <end position="121"/>
    </location>
</feature>
<dbReference type="GO" id="GO:0007059">
    <property type="term" value="P:chromosome segregation"/>
    <property type="evidence" value="ECO:0007669"/>
    <property type="project" value="UniProtKB-KW"/>
</dbReference>
<dbReference type="AlphaFoldDB" id="A0A8J6JBG7"/>
<dbReference type="InterPro" id="IPR050336">
    <property type="entry name" value="Chromosome_partition/occlusion"/>
</dbReference>
<dbReference type="InterPro" id="IPR004437">
    <property type="entry name" value="ParB/RepB/Spo0J"/>
</dbReference>
<gene>
    <name evidence="6" type="ORF">H8S11_11285</name>
</gene>
<dbReference type="Gene3D" id="1.10.10.2830">
    <property type="match status" value="1"/>
</dbReference>
<comment type="caution">
    <text evidence="6">The sequence shown here is derived from an EMBL/GenBank/DDBJ whole genome shotgun (WGS) entry which is preliminary data.</text>
</comment>
<dbReference type="Pfam" id="PF23552">
    <property type="entry name" value="ParB_C"/>
    <property type="match status" value="1"/>
</dbReference>
<comment type="subcellular location">
    <subcellularLocation>
        <location evidence="1">Cytoplasm</location>
        <location evidence="1">Nucleoid</location>
    </subcellularLocation>
</comment>
<dbReference type="Proteomes" id="UP000628736">
    <property type="component" value="Unassembled WGS sequence"/>
</dbReference>
<evidence type="ECO:0000256" key="4">
    <source>
        <dbReference type="ARBA" id="ARBA00023125"/>
    </source>
</evidence>
<dbReference type="PANTHER" id="PTHR33375:SF1">
    <property type="entry name" value="CHROMOSOME-PARTITIONING PROTEIN PARB-RELATED"/>
    <property type="match status" value="1"/>
</dbReference>
<dbReference type="InterPro" id="IPR041468">
    <property type="entry name" value="HTH_ParB/Spo0J"/>
</dbReference>
<dbReference type="GO" id="GO:0045881">
    <property type="term" value="P:positive regulation of sporulation resulting in formation of a cellular spore"/>
    <property type="evidence" value="ECO:0007669"/>
    <property type="project" value="TreeGrafter"/>
</dbReference>
<evidence type="ECO:0000256" key="3">
    <source>
        <dbReference type="ARBA" id="ARBA00022829"/>
    </source>
</evidence>
<dbReference type="FunFam" id="1.10.10.2830:FF:000001">
    <property type="entry name" value="Chromosome partitioning protein ParB"/>
    <property type="match status" value="1"/>
</dbReference>
<proteinExistence type="inferred from homology"/>
<dbReference type="InterPro" id="IPR036086">
    <property type="entry name" value="ParB/Sulfiredoxin_sf"/>
</dbReference>
<evidence type="ECO:0000256" key="2">
    <source>
        <dbReference type="ARBA" id="ARBA00006295"/>
    </source>
</evidence>
<dbReference type="NCBIfam" id="TIGR00180">
    <property type="entry name" value="parB_part"/>
    <property type="match status" value="1"/>
</dbReference>
<dbReference type="CDD" id="cd16393">
    <property type="entry name" value="SPO0J_N"/>
    <property type="match status" value="1"/>
</dbReference>
<dbReference type="Pfam" id="PF02195">
    <property type="entry name" value="ParB_N"/>
    <property type="match status" value="1"/>
</dbReference>